<reference evidence="2 3" key="1">
    <citation type="submission" date="2020-02" db="EMBL/GenBank/DDBJ databases">
        <title>Draft genome sequence of Haematococcus lacustris strain NIES-144.</title>
        <authorList>
            <person name="Morimoto D."/>
            <person name="Nakagawa S."/>
            <person name="Yoshida T."/>
            <person name="Sawayama S."/>
        </authorList>
    </citation>
    <scope>NUCLEOTIDE SEQUENCE [LARGE SCALE GENOMIC DNA]</scope>
    <source>
        <strain evidence="2 3">NIES-144</strain>
    </source>
</reference>
<name>A0A699YK60_HAELA</name>
<comment type="caution">
    <text evidence="2">The sequence shown here is derived from an EMBL/GenBank/DDBJ whole genome shotgun (WGS) entry which is preliminary data.</text>
</comment>
<keyword evidence="1" id="KW-0812">Transmembrane</keyword>
<gene>
    <name evidence="2" type="ORF">HaLaN_02143</name>
</gene>
<proteinExistence type="predicted"/>
<dbReference type="EMBL" id="BLLF01000090">
    <property type="protein sequence ID" value="GFH07356.1"/>
    <property type="molecule type" value="Genomic_DNA"/>
</dbReference>
<feature type="non-terminal residue" evidence="2">
    <location>
        <position position="221"/>
    </location>
</feature>
<sequence length="221" mass="24168">MVVTRVAGLEVVLDERRQELAECTLAGHLTVNIVPNLRVTFAQLAAGCVRLAAAIDPKTSPQERQRAVQACQAEPLPYDSSEARQALLLMLKEATAAYLSRVRAEMRAPAVKGSDGKKEVRILDGNRAMPSPHVMWLLMAITFELGIPLYGGLAHFFLHDLPGLAKPGAWSAALRSRVVQTYCKYYACLVILLMLLLGLAARDDTSEVRLYRPSIAMNAAV</sequence>
<organism evidence="2 3">
    <name type="scientific">Haematococcus lacustris</name>
    <name type="common">Green alga</name>
    <name type="synonym">Haematococcus pluvialis</name>
    <dbReference type="NCBI Taxonomy" id="44745"/>
    <lineage>
        <taxon>Eukaryota</taxon>
        <taxon>Viridiplantae</taxon>
        <taxon>Chlorophyta</taxon>
        <taxon>core chlorophytes</taxon>
        <taxon>Chlorophyceae</taxon>
        <taxon>CS clade</taxon>
        <taxon>Chlamydomonadales</taxon>
        <taxon>Haematococcaceae</taxon>
        <taxon>Haematococcus</taxon>
    </lineage>
</organism>
<feature type="transmembrane region" description="Helical" evidence="1">
    <location>
        <begin position="136"/>
        <end position="158"/>
    </location>
</feature>
<keyword evidence="3" id="KW-1185">Reference proteome</keyword>
<protein>
    <submittedName>
        <fullName evidence="2">Uncharacterized protein</fullName>
    </submittedName>
</protein>
<dbReference type="Proteomes" id="UP000485058">
    <property type="component" value="Unassembled WGS sequence"/>
</dbReference>
<keyword evidence="1" id="KW-0472">Membrane</keyword>
<evidence type="ECO:0000256" key="1">
    <source>
        <dbReference type="SAM" id="Phobius"/>
    </source>
</evidence>
<keyword evidence="1" id="KW-1133">Transmembrane helix</keyword>
<evidence type="ECO:0000313" key="2">
    <source>
        <dbReference type="EMBL" id="GFH07356.1"/>
    </source>
</evidence>
<dbReference type="AlphaFoldDB" id="A0A699YK60"/>
<feature type="transmembrane region" description="Helical" evidence="1">
    <location>
        <begin position="178"/>
        <end position="201"/>
    </location>
</feature>
<evidence type="ECO:0000313" key="3">
    <source>
        <dbReference type="Proteomes" id="UP000485058"/>
    </source>
</evidence>
<accession>A0A699YK60</accession>